<keyword evidence="1" id="KW-1133">Transmembrane helix</keyword>
<feature type="transmembrane region" description="Helical" evidence="1">
    <location>
        <begin position="117"/>
        <end position="137"/>
    </location>
</feature>
<evidence type="ECO:0000256" key="1">
    <source>
        <dbReference type="SAM" id="Phobius"/>
    </source>
</evidence>
<gene>
    <name evidence="2" type="ORF">JOM49_000048</name>
</gene>
<name>A0ABS4PGJ3_9PSEU</name>
<feature type="transmembrane region" description="Helical" evidence="1">
    <location>
        <begin position="89"/>
        <end position="111"/>
    </location>
</feature>
<sequence>MSDTEATEPESATEKPDPHAEAVLKLAGAMQRDMLVAGGAVVAVAVVAAAVWQGLPGLVSALIGGVIALLSAVGTIFMMRKTAYLPPSFVLVVALGGYAVKLFILFGVMFALRYVSYLHELSVGLTMIAVILVAAFAEMRAFRRTKIPTIIPAS</sequence>
<protein>
    <recommendedName>
        <fullName evidence="4">ATP synthase protein I</fullName>
    </recommendedName>
</protein>
<keyword evidence="3" id="KW-1185">Reference proteome</keyword>
<evidence type="ECO:0000313" key="3">
    <source>
        <dbReference type="Proteomes" id="UP000741013"/>
    </source>
</evidence>
<organism evidence="2 3">
    <name type="scientific">Amycolatopsis magusensis</name>
    <dbReference type="NCBI Taxonomy" id="882444"/>
    <lineage>
        <taxon>Bacteria</taxon>
        <taxon>Bacillati</taxon>
        <taxon>Actinomycetota</taxon>
        <taxon>Actinomycetes</taxon>
        <taxon>Pseudonocardiales</taxon>
        <taxon>Pseudonocardiaceae</taxon>
        <taxon>Amycolatopsis</taxon>
    </lineage>
</organism>
<feature type="transmembrane region" description="Helical" evidence="1">
    <location>
        <begin position="34"/>
        <end position="52"/>
    </location>
</feature>
<feature type="transmembrane region" description="Helical" evidence="1">
    <location>
        <begin position="58"/>
        <end position="77"/>
    </location>
</feature>
<evidence type="ECO:0000313" key="2">
    <source>
        <dbReference type="EMBL" id="MBP2178522.1"/>
    </source>
</evidence>
<dbReference type="EMBL" id="JAGGMS010000001">
    <property type="protein sequence ID" value="MBP2178522.1"/>
    <property type="molecule type" value="Genomic_DNA"/>
</dbReference>
<reference evidence="2 3" key="1">
    <citation type="submission" date="2021-03" db="EMBL/GenBank/DDBJ databases">
        <title>Sequencing the genomes of 1000 actinobacteria strains.</title>
        <authorList>
            <person name="Klenk H.-P."/>
        </authorList>
    </citation>
    <scope>NUCLEOTIDE SEQUENCE [LARGE SCALE GENOMIC DNA]</scope>
    <source>
        <strain evidence="2 3">DSM 45510</strain>
    </source>
</reference>
<keyword evidence="1" id="KW-0472">Membrane</keyword>
<proteinExistence type="predicted"/>
<comment type="caution">
    <text evidence="2">The sequence shown here is derived from an EMBL/GenBank/DDBJ whole genome shotgun (WGS) entry which is preliminary data.</text>
</comment>
<dbReference type="RefSeq" id="WP_282773373.1">
    <property type="nucleotide sequence ID" value="NZ_JAGGMS010000001.1"/>
</dbReference>
<keyword evidence="1" id="KW-0812">Transmembrane</keyword>
<accession>A0ABS4PGJ3</accession>
<evidence type="ECO:0008006" key="4">
    <source>
        <dbReference type="Google" id="ProtNLM"/>
    </source>
</evidence>
<dbReference type="Proteomes" id="UP000741013">
    <property type="component" value="Unassembled WGS sequence"/>
</dbReference>